<dbReference type="Gramene" id="ONIVA11G00560.1">
    <property type="protein sequence ID" value="ONIVA11G00560.1"/>
    <property type="gene ID" value="ONIVA11G00560"/>
</dbReference>
<dbReference type="SUPFAM" id="SSF57850">
    <property type="entry name" value="RING/U-box"/>
    <property type="match status" value="1"/>
</dbReference>
<feature type="domain" description="RING-type" evidence="4">
    <location>
        <begin position="72"/>
        <end position="108"/>
    </location>
</feature>
<accession>A0A0E0IX67</accession>
<keyword evidence="1" id="KW-0863">Zinc-finger</keyword>
<evidence type="ECO:0000256" key="2">
    <source>
        <dbReference type="SAM" id="MobiDB-lite"/>
    </source>
</evidence>
<dbReference type="PROSITE" id="PS50089">
    <property type="entry name" value="ZF_RING_2"/>
    <property type="match status" value="1"/>
</dbReference>
<proteinExistence type="predicted"/>
<reference evidence="5" key="1">
    <citation type="submission" date="2015-04" db="UniProtKB">
        <authorList>
            <consortium name="EnsemblPlants"/>
        </authorList>
    </citation>
    <scope>IDENTIFICATION</scope>
    <source>
        <strain evidence="5">SL10</strain>
    </source>
</reference>
<organism evidence="5">
    <name type="scientific">Oryza nivara</name>
    <name type="common">Indian wild rice</name>
    <name type="synonym">Oryza sativa f. spontanea</name>
    <dbReference type="NCBI Taxonomy" id="4536"/>
    <lineage>
        <taxon>Eukaryota</taxon>
        <taxon>Viridiplantae</taxon>
        <taxon>Streptophyta</taxon>
        <taxon>Embryophyta</taxon>
        <taxon>Tracheophyta</taxon>
        <taxon>Spermatophyta</taxon>
        <taxon>Magnoliopsida</taxon>
        <taxon>Liliopsida</taxon>
        <taxon>Poales</taxon>
        <taxon>Poaceae</taxon>
        <taxon>BOP clade</taxon>
        <taxon>Oryzoideae</taxon>
        <taxon>Oryzeae</taxon>
        <taxon>Oryzinae</taxon>
        <taxon>Oryza</taxon>
    </lineage>
</organism>
<keyword evidence="3" id="KW-0812">Transmembrane</keyword>
<protein>
    <recommendedName>
        <fullName evidence="4">RING-type domain-containing protein</fullName>
    </recommendedName>
</protein>
<feature type="transmembrane region" description="Helical" evidence="3">
    <location>
        <begin position="12"/>
        <end position="38"/>
    </location>
</feature>
<dbReference type="GO" id="GO:0008270">
    <property type="term" value="F:zinc ion binding"/>
    <property type="evidence" value="ECO:0007669"/>
    <property type="project" value="UniProtKB-KW"/>
</dbReference>
<evidence type="ECO:0000256" key="1">
    <source>
        <dbReference type="PROSITE-ProRule" id="PRU00175"/>
    </source>
</evidence>
<keyword evidence="1" id="KW-0479">Metal-binding</keyword>
<dbReference type="AlphaFoldDB" id="A0A0E0IX67"/>
<keyword evidence="3" id="KW-0472">Membrane</keyword>
<keyword evidence="6" id="KW-1185">Reference proteome</keyword>
<dbReference type="Proteomes" id="UP000006591">
    <property type="component" value="Chromosome 11"/>
</dbReference>
<dbReference type="Gene3D" id="3.30.40.10">
    <property type="entry name" value="Zinc/RING finger domain, C3HC4 (zinc finger)"/>
    <property type="match status" value="1"/>
</dbReference>
<dbReference type="HOGENOM" id="CLU_1663546_0_0_1"/>
<dbReference type="STRING" id="4536.A0A0E0IX67"/>
<dbReference type="InterPro" id="IPR013083">
    <property type="entry name" value="Znf_RING/FYVE/PHD"/>
</dbReference>
<evidence type="ECO:0000259" key="4">
    <source>
        <dbReference type="PROSITE" id="PS50089"/>
    </source>
</evidence>
<feature type="region of interest" description="Disordered" evidence="2">
    <location>
        <begin position="119"/>
        <end position="159"/>
    </location>
</feature>
<dbReference type="InterPro" id="IPR001841">
    <property type="entry name" value="Znf_RING"/>
</dbReference>
<name>A0A0E0IX67_ORYNI</name>
<feature type="compositionally biased region" description="Basic residues" evidence="2">
    <location>
        <begin position="121"/>
        <end position="135"/>
    </location>
</feature>
<sequence>MLFLKELPIWQAFGFSLLTGALAGSTLYAVCVVLLCCVDRQRRHAGAPPPDPKIWLPDHTHHRRRRDESSECSICLGELEEGERCCTLVACRHEFHKECIYRAQAQACSNGATLASGMQQQKKKGEKGAHWRRPPLPRLTASSGSTSPEKICGATGDEF</sequence>
<reference evidence="5" key="2">
    <citation type="submission" date="2018-04" db="EMBL/GenBank/DDBJ databases">
        <title>OnivRS2 (Oryza nivara Reference Sequence Version 2).</title>
        <authorList>
            <person name="Zhang J."/>
            <person name="Kudrna D."/>
            <person name="Lee S."/>
            <person name="Talag J."/>
            <person name="Rajasekar S."/>
            <person name="Welchert J."/>
            <person name="Hsing Y.-I."/>
            <person name="Wing R.A."/>
        </authorList>
    </citation>
    <scope>NUCLEOTIDE SEQUENCE [LARGE SCALE GENOMIC DNA]</scope>
    <source>
        <strain evidence="5">SL10</strain>
    </source>
</reference>
<keyword evidence="1" id="KW-0862">Zinc</keyword>
<keyword evidence="3" id="KW-1133">Transmembrane helix</keyword>
<evidence type="ECO:0000256" key="3">
    <source>
        <dbReference type="SAM" id="Phobius"/>
    </source>
</evidence>
<evidence type="ECO:0000313" key="5">
    <source>
        <dbReference type="EnsemblPlants" id="ONIVA11G00560.1"/>
    </source>
</evidence>
<dbReference type="EnsemblPlants" id="ONIVA11G00560.1">
    <property type="protein sequence ID" value="ONIVA11G00560.1"/>
    <property type="gene ID" value="ONIVA11G00560"/>
</dbReference>
<evidence type="ECO:0000313" key="6">
    <source>
        <dbReference type="Proteomes" id="UP000006591"/>
    </source>
</evidence>
<dbReference type="Pfam" id="PF17123">
    <property type="entry name" value="zf-RING_11"/>
    <property type="match status" value="1"/>
</dbReference>